<evidence type="ECO:0000313" key="2">
    <source>
        <dbReference type="EMBL" id="MFC5505022.1"/>
    </source>
</evidence>
<evidence type="ECO:0000313" key="3">
    <source>
        <dbReference type="Proteomes" id="UP001596060"/>
    </source>
</evidence>
<gene>
    <name evidence="2" type="ORF">ACFPN9_07105</name>
</gene>
<sequence length="81" mass="9028">MVVGDALGLSPVHTNRTLSVLKPMGLLEFHGGQVRITDVNRLRRFARFDLSHLSVDRLRMIGMTPSRGLVEPPARPRLALN</sequence>
<feature type="domain" description="HTH crp-type" evidence="1">
    <location>
        <begin position="1"/>
        <end position="40"/>
    </location>
</feature>
<comment type="caution">
    <text evidence="2">The sequence shown here is derived from an EMBL/GenBank/DDBJ whole genome shotgun (WGS) entry which is preliminary data.</text>
</comment>
<dbReference type="InterPro" id="IPR036388">
    <property type="entry name" value="WH-like_DNA-bd_sf"/>
</dbReference>
<name>A0ABW0P063_9HYPH</name>
<keyword evidence="3" id="KW-1185">Reference proteome</keyword>
<dbReference type="SUPFAM" id="SSF46785">
    <property type="entry name" value="Winged helix' DNA-binding domain"/>
    <property type="match status" value="1"/>
</dbReference>
<dbReference type="InterPro" id="IPR012318">
    <property type="entry name" value="HTH_CRP"/>
</dbReference>
<dbReference type="InterPro" id="IPR036390">
    <property type="entry name" value="WH_DNA-bd_sf"/>
</dbReference>
<dbReference type="Pfam" id="PF13545">
    <property type="entry name" value="HTH_Crp_2"/>
    <property type="match status" value="1"/>
</dbReference>
<protein>
    <submittedName>
        <fullName evidence="2">Helix-turn-helix domain-containing protein</fullName>
    </submittedName>
</protein>
<organism evidence="2 3">
    <name type="scientific">Bosea massiliensis</name>
    <dbReference type="NCBI Taxonomy" id="151419"/>
    <lineage>
        <taxon>Bacteria</taxon>
        <taxon>Pseudomonadati</taxon>
        <taxon>Pseudomonadota</taxon>
        <taxon>Alphaproteobacteria</taxon>
        <taxon>Hyphomicrobiales</taxon>
        <taxon>Boseaceae</taxon>
        <taxon>Bosea</taxon>
    </lineage>
</organism>
<accession>A0ABW0P063</accession>
<dbReference type="RefSeq" id="WP_377816150.1">
    <property type="nucleotide sequence ID" value="NZ_JBHSLU010000011.1"/>
</dbReference>
<proteinExistence type="predicted"/>
<evidence type="ECO:0000259" key="1">
    <source>
        <dbReference type="PROSITE" id="PS51063"/>
    </source>
</evidence>
<dbReference type="EMBL" id="JBHSLU010000011">
    <property type="protein sequence ID" value="MFC5505022.1"/>
    <property type="molecule type" value="Genomic_DNA"/>
</dbReference>
<dbReference type="PROSITE" id="PS51063">
    <property type="entry name" value="HTH_CRP_2"/>
    <property type="match status" value="1"/>
</dbReference>
<dbReference type="Proteomes" id="UP001596060">
    <property type="component" value="Unassembled WGS sequence"/>
</dbReference>
<dbReference type="Gene3D" id="1.10.10.10">
    <property type="entry name" value="Winged helix-like DNA-binding domain superfamily/Winged helix DNA-binding domain"/>
    <property type="match status" value="1"/>
</dbReference>
<reference evidence="3" key="1">
    <citation type="journal article" date="2019" name="Int. J. Syst. Evol. Microbiol.">
        <title>The Global Catalogue of Microorganisms (GCM) 10K type strain sequencing project: providing services to taxonomists for standard genome sequencing and annotation.</title>
        <authorList>
            <consortium name="The Broad Institute Genomics Platform"/>
            <consortium name="The Broad Institute Genome Sequencing Center for Infectious Disease"/>
            <person name="Wu L."/>
            <person name="Ma J."/>
        </authorList>
    </citation>
    <scope>NUCLEOTIDE SEQUENCE [LARGE SCALE GENOMIC DNA]</scope>
    <source>
        <strain evidence="3">CCUG 43117</strain>
    </source>
</reference>